<dbReference type="RefSeq" id="WP_345089511.1">
    <property type="nucleotide sequence ID" value="NZ_BAAAWG010000015.1"/>
</dbReference>
<dbReference type="EMBL" id="JBHSPW010000012">
    <property type="protein sequence ID" value="MFC5895991.1"/>
    <property type="molecule type" value="Genomic_DNA"/>
</dbReference>
<feature type="region of interest" description="Disordered" evidence="1">
    <location>
        <begin position="142"/>
        <end position="182"/>
    </location>
</feature>
<comment type="caution">
    <text evidence="3">The sequence shown here is derived from an EMBL/GenBank/DDBJ whole genome shotgun (WGS) entry which is preliminary data.</text>
</comment>
<evidence type="ECO:0000256" key="1">
    <source>
        <dbReference type="SAM" id="MobiDB-lite"/>
    </source>
</evidence>
<name>A0ABW1FPD4_9ACTN</name>
<dbReference type="Pfam" id="PF07883">
    <property type="entry name" value="Cupin_2"/>
    <property type="match status" value="1"/>
</dbReference>
<feature type="region of interest" description="Disordered" evidence="1">
    <location>
        <begin position="1"/>
        <end position="23"/>
    </location>
</feature>
<dbReference type="CDD" id="cd02215">
    <property type="entry name" value="cupin_QDO_N_C"/>
    <property type="match status" value="1"/>
</dbReference>
<organism evidence="3 4">
    <name type="scientific">Streptomyces ramulosus</name>
    <dbReference type="NCBI Taxonomy" id="47762"/>
    <lineage>
        <taxon>Bacteria</taxon>
        <taxon>Bacillati</taxon>
        <taxon>Actinomycetota</taxon>
        <taxon>Actinomycetes</taxon>
        <taxon>Kitasatosporales</taxon>
        <taxon>Streptomycetaceae</taxon>
        <taxon>Streptomyces</taxon>
    </lineage>
</organism>
<accession>A0ABW1FPD4</accession>
<feature type="domain" description="Cupin type-2" evidence="2">
    <location>
        <begin position="59"/>
        <end position="126"/>
    </location>
</feature>
<dbReference type="PANTHER" id="PTHR36440:SF1">
    <property type="entry name" value="PUTATIVE (AFU_ORTHOLOGUE AFUA_8G07350)-RELATED"/>
    <property type="match status" value="1"/>
</dbReference>
<gene>
    <name evidence="3" type="ORF">ACFP3M_24670</name>
</gene>
<dbReference type="PANTHER" id="PTHR36440">
    <property type="entry name" value="PUTATIVE (AFU_ORTHOLOGUE AFUA_8G07350)-RELATED"/>
    <property type="match status" value="1"/>
</dbReference>
<dbReference type="InterPro" id="IPR053146">
    <property type="entry name" value="QDO-like"/>
</dbReference>
<evidence type="ECO:0000313" key="4">
    <source>
        <dbReference type="Proteomes" id="UP001596241"/>
    </source>
</evidence>
<reference evidence="4" key="1">
    <citation type="journal article" date="2019" name="Int. J. Syst. Evol. Microbiol.">
        <title>The Global Catalogue of Microorganisms (GCM) 10K type strain sequencing project: providing services to taxonomists for standard genome sequencing and annotation.</title>
        <authorList>
            <consortium name="The Broad Institute Genomics Platform"/>
            <consortium name="The Broad Institute Genome Sequencing Center for Infectious Disease"/>
            <person name="Wu L."/>
            <person name="Ma J."/>
        </authorList>
    </citation>
    <scope>NUCLEOTIDE SEQUENCE [LARGE SCALE GENOMIC DNA]</scope>
    <source>
        <strain evidence="4">CGMCC 1.15809</strain>
    </source>
</reference>
<feature type="compositionally biased region" description="Basic and acidic residues" evidence="1">
    <location>
        <begin position="156"/>
        <end position="165"/>
    </location>
</feature>
<evidence type="ECO:0000313" key="3">
    <source>
        <dbReference type="EMBL" id="MFC5895991.1"/>
    </source>
</evidence>
<sequence>MSFLQRDGDAAVPERPSGPGGGVRLVKAGQGPTVWLNGDVYTVKVGAEGTQGDLALLEATVPPGGGPPLHNHTHEDEAFYLLSGELDMYADDAAYEVRSGDFVFVPRGIYHRFRNTGLHPARLLAMFTPGGFERLFLEAGREARPGEPVPPFDPADNPRAKEIGERYGSFQAPDGASDGAPE</sequence>
<dbReference type="SUPFAM" id="SSF51182">
    <property type="entry name" value="RmlC-like cupins"/>
    <property type="match status" value="1"/>
</dbReference>
<evidence type="ECO:0000259" key="2">
    <source>
        <dbReference type="Pfam" id="PF07883"/>
    </source>
</evidence>
<dbReference type="InterPro" id="IPR014710">
    <property type="entry name" value="RmlC-like_jellyroll"/>
</dbReference>
<dbReference type="Proteomes" id="UP001596241">
    <property type="component" value="Unassembled WGS sequence"/>
</dbReference>
<keyword evidence="4" id="KW-1185">Reference proteome</keyword>
<dbReference type="Gene3D" id="2.60.120.10">
    <property type="entry name" value="Jelly Rolls"/>
    <property type="match status" value="1"/>
</dbReference>
<dbReference type="InterPro" id="IPR013096">
    <property type="entry name" value="Cupin_2"/>
</dbReference>
<proteinExistence type="predicted"/>
<protein>
    <submittedName>
        <fullName evidence="3">Quercetin 2,3-dioxygenase</fullName>
    </submittedName>
</protein>
<dbReference type="InterPro" id="IPR011051">
    <property type="entry name" value="RmlC_Cupin_sf"/>
</dbReference>